<feature type="region of interest" description="Disordered" evidence="1">
    <location>
        <begin position="45"/>
        <end position="83"/>
    </location>
</feature>
<organism evidence="3 4">
    <name type="scientific">Channa argus</name>
    <name type="common">Northern snakehead</name>
    <name type="synonym">Ophicephalus argus</name>
    <dbReference type="NCBI Taxonomy" id="215402"/>
    <lineage>
        <taxon>Eukaryota</taxon>
        <taxon>Metazoa</taxon>
        <taxon>Chordata</taxon>
        <taxon>Craniata</taxon>
        <taxon>Vertebrata</taxon>
        <taxon>Euteleostomi</taxon>
        <taxon>Actinopterygii</taxon>
        <taxon>Neopterygii</taxon>
        <taxon>Teleostei</taxon>
        <taxon>Neoteleostei</taxon>
        <taxon>Acanthomorphata</taxon>
        <taxon>Anabantaria</taxon>
        <taxon>Anabantiformes</taxon>
        <taxon>Channoidei</taxon>
        <taxon>Channidae</taxon>
        <taxon>Channa</taxon>
    </lineage>
</organism>
<evidence type="ECO:0000256" key="2">
    <source>
        <dbReference type="SAM" id="SignalP"/>
    </source>
</evidence>
<gene>
    <name evidence="3" type="ORF">EXN66_Car019772</name>
</gene>
<evidence type="ECO:0000256" key="1">
    <source>
        <dbReference type="SAM" id="MobiDB-lite"/>
    </source>
</evidence>
<dbReference type="Proteomes" id="UP000503349">
    <property type="component" value="Chromosome 20"/>
</dbReference>
<feature type="region of interest" description="Disordered" evidence="1">
    <location>
        <begin position="290"/>
        <end position="337"/>
    </location>
</feature>
<proteinExistence type="predicted"/>
<keyword evidence="4" id="KW-1185">Reference proteome</keyword>
<evidence type="ECO:0000313" key="3">
    <source>
        <dbReference type="EMBL" id="KAF3704084.1"/>
    </source>
</evidence>
<name>A0A6G1QNM8_CHAAH</name>
<dbReference type="AlphaFoldDB" id="A0A6G1QNM8"/>
<feature type="compositionally biased region" description="Polar residues" evidence="1">
    <location>
        <begin position="45"/>
        <end position="70"/>
    </location>
</feature>
<reference evidence="4" key="2">
    <citation type="submission" date="2019-02" db="EMBL/GenBank/DDBJ databases">
        <title>Opniocepnalus argus Var Kimnra genome.</title>
        <authorList>
            <person name="Zhou C."/>
            <person name="Xiao S."/>
        </authorList>
    </citation>
    <scope>NUCLEOTIDE SEQUENCE [LARGE SCALE GENOMIC DNA]</scope>
</reference>
<reference evidence="3 4" key="1">
    <citation type="submission" date="2019-02" db="EMBL/GenBank/DDBJ databases">
        <title>Opniocepnalus argus genome.</title>
        <authorList>
            <person name="Zhou C."/>
            <person name="Xiao S."/>
        </authorList>
    </citation>
    <scope>NUCLEOTIDE SEQUENCE [LARGE SCALE GENOMIC DNA]</scope>
    <source>
        <strain evidence="3">OARG1902GOOAL</strain>
        <tissue evidence="3">Muscle</tissue>
    </source>
</reference>
<feature type="signal peptide" evidence="2">
    <location>
        <begin position="1"/>
        <end position="22"/>
    </location>
</feature>
<dbReference type="EMBL" id="CM015731">
    <property type="protein sequence ID" value="KAF3704084.1"/>
    <property type="molecule type" value="Genomic_DNA"/>
</dbReference>
<accession>A0A6G1QNM8</accession>
<evidence type="ECO:0000313" key="4">
    <source>
        <dbReference type="Proteomes" id="UP000503349"/>
    </source>
</evidence>
<sequence>MVPGLFLKISWACLLLFGSCDCVPFTKEHYVYPYKLDWLHFGSSAKDQQTGNPPQQPSAPTGIQSSSSLEAHSVDAEGHQSHHANRWTVTSDVSSDQSSAAPHVLSQSAGYTGSAVQLQLVSSGNAGSSPEHDALSPMSHSDHTVGYMFSHFRYSGGQDLYVHNPAASGSGYTLFYASPPAAFGFVHQPVHPYAWFICKPAYHVTSAAPEFGHASPQYYNAPVAPGFWAGPHATYPGALVAPRPSHRPPPLTWWFWDGHSHDYVPAEPRFESTAGSPSGDEQLAEEAEALANPLPGVGDSEGPQSETSPPPAVFIHHRAGKSFPPRVPSTSLSLWHR</sequence>
<protein>
    <submittedName>
        <fullName evidence="3">Uncharacterized protein</fullName>
    </submittedName>
</protein>
<feature type="compositionally biased region" description="Polar residues" evidence="1">
    <location>
        <begin position="328"/>
        <end position="337"/>
    </location>
</feature>
<keyword evidence="2" id="KW-0732">Signal</keyword>
<feature type="chain" id="PRO_5026023672" evidence="2">
    <location>
        <begin position="23"/>
        <end position="337"/>
    </location>
</feature>